<evidence type="ECO:0000313" key="2">
    <source>
        <dbReference type="Proteomes" id="UP001219901"/>
    </source>
</evidence>
<keyword evidence="2" id="KW-1185">Reference proteome</keyword>
<sequence>MRFASFGNFMSEMFVMFWVGFSCTWMISARLTSFDGAQDDNAEIVALGEIKSSPG</sequence>
<dbReference type="EMBL" id="CP046147">
    <property type="protein sequence ID" value="WFG39873.1"/>
    <property type="molecule type" value="Genomic_DNA"/>
</dbReference>
<dbReference type="AlphaFoldDB" id="A0AAJ5ZKJ3"/>
<reference evidence="1 2" key="1">
    <citation type="submission" date="2019-11" db="EMBL/GenBank/DDBJ databases">
        <authorList>
            <person name="Cho J.-C."/>
        </authorList>
    </citation>
    <scope>NUCLEOTIDE SEQUENCE [LARGE SCALE GENOMIC DNA]</scope>
    <source>
        <strain evidence="1 2">JH1073</strain>
    </source>
</reference>
<dbReference type="PROSITE" id="PS51257">
    <property type="entry name" value="PROKAR_LIPOPROTEIN"/>
    <property type="match status" value="1"/>
</dbReference>
<dbReference type="Proteomes" id="UP001219901">
    <property type="component" value="Chromosome"/>
</dbReference>
<organism evidence="1 2">
    <name type="scientific">Candidatus Lucifugimonas marina</name>
    <dbReference type="NCBI Taxonomy" id="3038979"/>
    <lineage>
        <taxon>Bacteria</taxon>
        <taxon>Bacillati</taxon>
        <taxon>Chloroflexota</taxon>
        <taxon>Dehalococcoidia</taxon>
        <taxon>SAR202 cluster</taxon>
        <taxon>Candidatus Lucifugimonadales</taxon>
        <taxon>Candidatus Lucifugimonadaceae</taxon>
        <taxon>Candidatus Lucifugimonas</taxon>
    </lineage>
</organism>
<name>A0AAJ5ZKJ3_9CHLR</name>
<gene>
    <name evidence="1" type="ORF">GKO48_09670</name>
</gene>
<reference evidence="2" key="2">
    <citation type="submission" date="2023-06" db="EMBL/GenBank/DDBJ databases">
        <title>Pangenomics reveal diversification of enzyme families and niche specialization in globally abundant SAR202 bacteria.</title>
        <authorList>
            <person name="Saw J.H.W."/>
        </authorList>
    </citation>
    <scope>NUCLEOTIDE SEQUENCE [LARGE SCALE GENOMIC DNA]</scope>
    <source>
        <strain evidence="2">JH1073</strain>
    </source>
</reference>
<proteinExistence type="predicted"/>
<evidence type="ECO:0000313" key="1">
    <source>
        <dbReference type="EMBL" id="WFG39873.1"/>
    </source>
</evidence>
<accession>A0AAJ5ZKJ3</accession>
<protein>
    <submittedName>
        <fullName evidence="1">Uncharacterized protein</fullName>
    </submittedName>
</protein>